<keyword evidence="1" id="KW-0472">Membrane</keyword>
<evidence type="ECO:0000256" key="1">
    <source>
        <dbReference type="SAM" id="Phobius"/>
    </source>
</evidence>
<organism evidence="3 4">
    <name type="scientific">Roseovarius phycicola</name>
    <dbReference type="NCBI Taxonomy" id="3080976"/>
    <lineage>
        <taxon>Bacteria</taxon>
        <taxon>Pseudomonadati</taxon>
        <taxon>Pseudomonadota</taxon>
        <taxon>Alphaproteobacteria</taxon>
        <taxon>Rhodobacterales</taxon>
        <taxon>Roseobacteraceae</taxon>
        <taxon>Roseovarius</taxon>
    </lineage>
</organism>
<reference evidence="3 4" key="1">
    <citation type="submission" date="2023-10" db="EMBL/GenBank/DDBJ databases">
        <title>Roseovarius strain S88 nov., isolated from a marine algae.</title>
        <authorList>
            <person name="Lee M.W."/>
            <person name="Lee J.K."/>
            <person name="Kim J.M."/>
            <person name="Choi D.G."/>
            <person name="Baek J.H."/>
            <person name="Bayburt H."/>
            <person name="Jung J.J."/>
            <person name="Han D.M."/>
            <person name="Jeon C.O."/>
        </authorList>
    </citation>
    <scope>NUCLEOTIDE SEQUENCE [LARGE SCALE GENOMIC DNA]</scope>
    <source>
        <strain evidence="3 4">S88</strain>
    </source>
</reference>
<gene>
    <name evidence="3" type="ORF">RZ517_11915</name>
</gene>
<dbReference type="Proteomes" id="UP001364156">
    <property type="component" value="Chromosome"/>
</dbReference>
<evidence type="ECO:0000313" key="3">
    <source>
        <dbReference type="EMBL" id="WWR45504.1"/>
    </source>
</evidence>
<sequence length="517" mass="53233">MKLQRTISEFAKDESGTVAILWGTSLVAFLGFLAITLDVGRLQATHVELQSFADNVALAAAGELDGRNDAITRATNAAANLISDSQTFANGSTTLSGAADYTLTFHSALPASDLTPLGGDVTTNPNRAKFVEVVLTPKSLSMSLASGLDRLLGGNGFNAASVSAEAVAGFTQAACDISPLMFCLPPNWETTLGVGDQILLRSGGNGAAWGPGNFGFIDLASFEDTSGVCADEGGNKLACLIAAQSSITQCVLTNGLTTEPGQKVGITNAAFNVRFDMYRAVLNGERNNPDFAPAPNVIKGIKKKGGGSCIQGNEELTGDTAALGRDTCITNGTCGGNNRFGDGVWDRAGYLNTNHDLADGVADGAGSDAHLPPLSGTNTQYSGTRFGMYLREIAYGNSNPYSPPNADSILDPTLSETGRPMCSNNMSTDPARRVVTAAGIDCAQNPVSGSTSGVPVTRFVSVFLTEPVGDDGGSPPALTSTAKLSASRMSWAQAAVQMGSAGFSAMSCSSTGKERSL</sequence>
<evidence type="ECO:0000259" key="2">
    <source>
        <dbReference type="Pfam" id="PF13400"/>
    </source>
</evidence>
<feature type="domain" description="Putative Flp pilus-assembly TadG-like N-terminal" evidence="2">
    <location>
        <begin position="16"/>
        <end position="62"/>
    </location>
</feature>
<feature type="transmembrane region" description="Helical" evidence="1">
    <location>
        <begin position="20"/>
        <end position="40"/>
    </location>
</feature>
<dbReference type="EMBL" id="CP146069">
    <property type="protein sequence ID" value="WWR45504.1"/>
    <property type="molecule type" value="Genomic_DNA"/>
</dbReference>
<name>A0ABZ2HCQ1_9RHOB</name>
<dbReference type="RefSeq" id="WP_338548439.1">
    <property type="nucleotide sequence ID" value="NZ_CP146069.1"/>
</dbReference>
<keyword evidence="1" id="KW-0812">Transmembrane</keyword>
<dbReference type="Pfam" id="PF13400">
    <property type="entry name" value="Tad"/>
    <property type="match status" value="1"/>
</dbReference>
<proteinExistence type="predicted"/>
<dbReference type="InterPro" id="IPR028087">
    <property type="entry name" value="Tad_N"/>
</dbReference>
<keyword evidence="4" id="KW-1185">Reference proteome</keyword>
<accession>A0ABZ2HCQ1</accession>
<keyword evidence="1" id="KW-1133">Transmembrane helix</keyword>
<protein>
    <submittedName>
        <fullName evidence="3">Pilus assembly protein TadG-related protein</fullName>
    </submittedName>
</protein>
<evidence type="ECO:0000313" key="4">
    <source>
        <dbReference type="Proteomes" id="UP001364156"/>
    </source>
</evidence>